<dbReference type="STRING" id="988480.A0A075AUB6"/>
<dbReference type="InterPro" id="IPR019815">
    <property type="entry name" value="Translation_initiation_fac_3_C"/>
</dbReference>
<feature type="domain" description="Translation initiation factor 3 C-terminal" evidence="4">
    <location>
        <begin position="115"/>
        <end position="197"/>
    </location>
</feature>
<evidence type="ECO:0000313" key="6">
    <source>
        <dbReference type="EMBL" id="EPZ32077.1"/>
    </source>
</evidence>
<dbReference type="InterPro" id="IPR019814">
    <property type="entry name" value="Translation_initiation_fac_3_N"/>
</dbReference>
<dbReference type="PANTHER" id="PTHR10938:SF0">
    <property type="entry name" value="TRANSLATION INITIATION FACTOR IF-3, MITOCHONDRIAL"/>
    <property type="match status" value="1"/>
</dbReference>
<evidence type="ECO:0000256" key="3">
    <source>
        <dbReference type="ARBA" id="ARBA00022917"/>
    </source>
</evidence>
<dbReference type="GO" id="GO:0032790">
    <property type="term" value="P:ribosome disassembly"/>
    <property type="evidence" value="ECO:0007669"/>
    <property type="project" value="TreeGrafter"/>
</dbReference>
<organism evidence="6 8">
    <name type="scientific">Rozella allomycis (strain CSF55)</name>
    <dbReference type="NCBI Taxonomy" id="988480"/>
    <lineage>
        <taxon>Eukaryota</taxon>
        <taxon>Fungi</taxon>
        <taxon>Fungi incertae sedis</taxon>
        <taxon>Cryptomycota</taxon>
        <taxon>Cryptomycota incertae sedis</taxon>
        <taxon>Rozella</taxon>
    </lineage>
</organism>
<evidence type="ECO:0000256" key="2">
    <source>
        <dbReference type="ARBA" id="ARBA00022540"/>
    </source>
</evidence>
<gene>
    <name evidence="6" type="ORF">O9G_003924</name>
    <name evidence="7" type="ORF">ROZALSC1DRAFT_28371</name>
</gene>
<accession>A0A075AUB6</accession>
<dbReference type="PANTHER" id="PTHR10938">
    <property type="entry name" value="TRANSLATION INITIATION FACTOR IF-3"/>
    <property type="match status" value="1"/>
</dbReference>
<dbReference type="Gene3D" id="3.30.110.10">
    <property type="entry name" value="Translation initiation factor 3 (IF-3), C-terminal domain"/>
    <property type="match status" value="1"/>
</dbReference>
<dbReference type="AlphaFoldDB" id="A0A075AUB6"/>
<dbReference type="HOGENOM" id="CLU_1175991_0_0_1"/>
<dbReference type="GO" id="GO:0005739">
    <property type="term" value="C:mitochondrion"/>
    <property type="evidence" value="ECO:0007669"/>
    <property type="project" value="TreeGrafter"/>
</dbReference>
<evidence type="ECO:0000256" key="1">
    <source>
        <dbReference type="ARBA" id="ARBA00005439"/>
    </source>
</evidence>
<dbReference type="Proteomes" id="UP000281549">
    <property type="component" value="Unassembled WGS sequence"/>
</dbReference>
<dbReference type="Proteomes" id="UP000030755">
    <property type="component" value="Unassembled WGS sequence"/>
</dbReference>
<reference evidence="9" key="2">
    <citation type="journal article" date="2018" name="Nat. Microbiol.">
        <title>Leveraging single-cell genomics to expand the fungal tree of life.</title>
        <authorList>
            <person name="Ahrendt S.R."/>
            <person name="Quandt C.A."/>
            <person name="Ciobanu D."/>
            <person name="Clum A."/>
            <person name="Salamov A."/>
            <person name="Andreopoulos B."/>
            <person name="Cheng J.F."/>
            <person name="Woyke T."/>
            <person name="Pelin A."/>
            <person name="Henrissat B."/>
            <person name="Reynolds N.K."/>
            <person name="Benny G.L."/>
            <person name="Smith M.E."/>
            <person name="James T.Y."/>
            <person name="Grigoriev I.V."/>
        </authorList>
    </citation>
    <scope>NUCLEOTIDE SEQUENCE [LARGE SCALE GENOMIC DNA]</scope>
    <source>
        <strain evidence="9">CSF55</strain>
    </source>
</reference>
<proteinExistence type="inferred from homology"/>
<dbReference type="SUPFAM" id="SSF55200">
    <property type="entry name" value="Translation initiation factor IF3, C-terminal domain"/>
    <property type="match status" value="1"/>
</dbReference>
<dbReference type="GO" id="GO:0070124">
    <property type="term" value="P:mitochondrial translational initiation"/>
    <property type="evidence" value="ECO:0007669"/>
    <property type="project" value="TreeGrafter"/>
</dbReference>
<dbReference type="NCBIfam" id="TIGR00168">
    <property type="entry name" value="infC"/>
    <property type="match status" value="1"/>
</dbReference>
<dbReference type="OrthoDB" id="21573at2759"/>
<dbReference type="Pfam" id="PF05198">
    <property type="entry name" value="IF3_N"/>
    <property type="match status" value="1"/>
</dbReference>
<keyword evidence="2 6" id="KW-0396">Initiation factor</keyword>
<dbReference type="EMBL" id="KE561185">
    <property type="protein sequence ID" value="EPZ32077.1"/>
    <property type="molecule type" value="Genomic_DNA"/>
</dbReference>
<protein>
    <submittedName>
        <fullName evidence="6">Translation initiation factor 3 domain-containing protein</fullName>
    </submittedName>
</protein>
<evidence type="ECO:0000313" key="8">
    <source>
        <dbReference type="Proteomes" id="UP000030755"/>
    </source>
</evidence>
<dbReference type="GO" id="GO:0003743">
    <property type="term" value="F:translation initiation factor activity"/>
    <property type="evidence" value="ECO:0007669"/>
    <property type="project" value="UniProtKB-KW"/>
</dbReference>
<dbReference type="InterPro" id="IPR036787">
    <property type="entry name" value="T_IF-3_N_sf"/>
</dbReference>
<evidence type="ECO:0000259" key="4">
    <source>
        <dbReference type="Pfam" id="PF00707"/>
    </source>
</evidence>
<dbReference type="GO" id="GO:0043022">
    <property type="term" value="F:ribosome binding"/>
    <property type="evidence" value="ECO:0007669"/>
    <property type="project" value="TreeGrafter"/>
</dbReference>
<sequence length="236" mass="27181">MFLSLRLQSVLYQSTPFIQRLLYSAGKAELLKNEAITAPNVLLMDAAGINLGLHPIADALAKVQKETQDLVLVNGKINPPIARIMARKEEEPKLKWRPTNDKEEIAATKNRKYEKEIVFGSSIQENDYKVRIKRIMNFLEKNHRVRILITRKGLMRFDMSAILAMYYKVIEELKDVSNLYVGPMCDGRSITFVLVPKVVSVESRNVKGMTDDQMKKKIVEQFEKEALERKEKNLKK</sequence>
<reference evidence="7" key="3">
    <citation type="submission" date="2018-08" db="EMBL/GenBank/DDBJ databases">
        <title>Leveraging single-cell genomics to expand the Fungal Tree of Life.</title>
        <authorList>
            <consortium name="DOE Joint Genome Institute"/>
            <person name="Ahrendt S.R."/>
            <person name="Quandt C.A."/>
            <person name="Ciobanu D."/>
            <person name="Clum A."/>
            <person name="Salamov A."/>
            <person name="Andreopoulos B."/>
            <person name="Cheng J.-F."/>
            <person name="Woyke T."/>
            <person name="Pelin A."/>
            <person name="Henrissat B."/>
            <person name="Reynolds N."/>
            <person name="Benny G.L."/>
            <person name="Smith M.E."/>
            <person name="James T.Y."/>
            <person name="Grigoriev I.V."/>
        </authorList>
    </citation>
    <scope>NUCLEOTIDE SEQUENCE</scope>
    <source>
        <strain evidence="7">CSF55</strain>
    </source>
</reference>
<reference evidence="6 8" key="1">
    <citation type="journal article" date="2013" name="Curr. Biol.">
        <title>Shared signatures of parasitism and phylogenomics unite Cryptomycota and microsporidia.</title>
        <authorList>
            <person name="James T.Y."/>
            <person name="Pelin A."/>
            <person name="Bonen L."/>
            <person name="Ahrendt S."/>
            <person name="Sain D."/>
            <person name="Corradi N."/>
            <person name="Stajich J.E."/>
        </authorList>
    </citation>
    <scope>NUCLEOTIDE SEQUENCE [LARGE SCALE GENOMIC DNA]</scope>
    <source>
        <strain evidence="6">CSF55</strain>
        <strain evidence="6">CSF55</strain>
    </source>
</reference>
<feature type="domain" description="Translation initiation factor 3 N-terminal" evidence="5">
    <location>
        <begin position="33"/>
        <end position="86"/>
    </location>
</feature>
<dbReference type="InterPro" id="IPR036788">
    <property type="entry name" value="T_IF-3_C_sf"/>
</dbReference>
<evidence type="ECO:0000313" key="9">
    <source>
        <dbReference type="Proteomes" id="UP000281549"/>
    </source>
</evidence>
<keyword evidence="3" id="KW-0648">Protein biosynthesis</keyword>
<comment type="similarity">
    <text evidence="1">Belongs to the IF-3 family.</text>
</comment>
<dbReference type="InterPro" id="IPR001288">
    <property type="entry name" value="Translation_initiation_fac_3"/>
</dbReference>
<dbReference type="SUPFAM" id="SSF54364">
    <property type="entry name" value="Translation initiation factor IF3, N-terminal domain"/>
    <property type="match status" value="1"/>
</dbReference>
<dbReference type="Gene3D" id="3.10.20.80">
    <property type="entry name" value="Translation initiation factor 3 (IF-3), N-terminal domain"/>
    <property type="match status" value="1"/>
</dbReference>
<evidence type="ECO:0000313" key="7">
    <source>
        <dbReference type="EMBL" id="RKP20101.1"/>
    </source>
</evidence>
<evidence type="ECO:0000259" key="5">
    <source>
        <dbReference type="Pfam" id="PF05198"/>
    </source>
</evidence>
<keyword evidence="8" id="KW-1185">Reference proteome</keyword>
<name>A0A075AUB6_ROZAC</name>
<dbReference type="EMBL" id="ML005112">
    <property type="protein sequence ID" value="RKP20101.1"/>
    <property type="molecule type" value="Genomic_DNA"/>
</dbReference>
<dbReference type="Pfam" id="PF00707">
    <property type="entry name" value="IF3_C"/>
    <property type="match status" value="1"/>
</dbReference>
<dbReference type="OMA" id="INPPIAR"/>